<evidence type="ECO:0000256" key="16">
    <source>
        <dbReference type="PIRSR" id="PIRSR606539-3"/>
    </source>
</evidence>
<name>A0A0J9X7A2_GEOCN</name>
<accession>A0A0J9X7A2</accession>
<feature type="transmembrane region" description="Helical" evidence="17">
    <location>
        <begin position="1181"/>
        <end position="1197"/>
    </location>
</feature>
<dbReference type="EMBL" id="CCBN010000004">
    <property type="protein sequence ID" value="CDO53058.1"/>
    <property type="molecule type" value="Genomic_DNA"/>
</dbReference>
<dbReference type="GO" id="GO:0140346">
    <property type="term" value="F:phosphatidylserine flippase activity"/>
    <property type="evidence" value="ECO:0007669"/>
    <property type="project" value="UniProtKB-ARBA"/>
</dbReference>
<evidence type="ECO:0000256" key="14">
    <source>
        <dbReference type="PIRSR" id="PIRSR606539-1"/>
    </source>
</evidence>
<feature type="binding site" evidence="15">
    <location>
        <position position="675"/>
    </location>
    <ligand>
        <name>ATP</name>
        <dbReference type="ChEBI" id="CHEBI:30616"/>
    </ligand>
</feature>
<keyword evidence="8 16" id="KW-0460">Magnesium</keyword>
<feature type="transmembrane region" description="Helical" evidence="17">
    <location>
        <begin position="1326"/>
        <end position="1356"/>
    </location>
</feature>
<dbReference type="SUPFAM" id="SSF56784">
    <property type="entry name" value="HAD-like"/>
    <property type="match status" value="1"/>
</dbReference>
<dbReference type="SUPFAM" id="SSF81665">
    <property type="entry name" value="Calcium ATPase, transmembrane domain M"/>
    <property type="match status" value="1"/>
</dbReference>
<dbReference type="OrthoDB" id="377733at2759"/>
<dbReference type="InterPro" id="IPR018303">
    <property type="entry name" value="ATPase_P-typ_P_site"/>
</dbReference>
<dbReference type="InterPro" id="IPR006539">
    <property type="entry name" value="P-type_ATPase_IV"/>
</dbReference>
<evidence type="ECO:0000256" key="13">
    <source>
        <dbReference type="ARBA" id="ARBA00049128"/>
    </source>
</evidence>
<feature type="region of interest" description="Disordered" evidence="18">
    <location>
        <begin position="1"/>
        <end position="77"/>
    </location>
</feature>
<evidence type="ECO:0000256" key="5">
    <source>
        <dbReference type="ARBA" id="ARBA00022723"/>
    </source>
</evidence>
<keyword evidence="22" id="KW-1185">Reference proteome</keyword>
<organism evidence="21 22">
    <name type="scientific">Geotrichum candidum</name>
    <name type="common">Oospora lactis</name>
    <name type="synonym">Dipodascus geotrichum</name>
    <dbReference type="NCBI Taxonomy" id="1173061"/>
    <lineage>
        <taxon>Eukaryota</taxon>
        <taxon>Fungi</taxon>
        <taxon>Dikarya</taxon>
        <taxon>Ascomycota</taxon>
        <taxon>Saccharomycotina</taxon>
        <taxon>Dipodascomycetes</taxon>
        <taxon>Dipodascales</taxon>
        <taxon>Dipodascaceae</taxon>
        <taxon>Geotrichum</taxon>
    </lineage>
</organism>
<feature type="binding site" evidence="15">
    <location>
        <position position="874"/>
    </location>
    <ligand>
        <name>ATP</name>
        <dbReference type="ChEBI" id="CHEBI:30616"/>
    </ligand>
</feature>
<evidence type="ECO:0000313" key="22">
    <source>
        <dbReference type="Proteomes" id="UP000242525"/>
    </source>
</evidence>
<evidence type="ECO:0000256" key="2">
    <source>
        <dbReference type="ARBA" id="ARBA00008109"/>
    </source>
</evidence>
<keyword evidence="10 17" id="KW-1133">Transmembrane helix</keyword>
<feature type="binding site" evidence="15">
    <location>
        <position position="677"/>
    </location>
    <ligand>
        <name>ATP</name>
        <dbReference type="ChEBI" id="CHEBI:30616"/>
    </ligand>
</feature>
<dbReference type="PRINTS" id="PR00119">
    <property type="entry name" value="CATATPASE"/>
</dbReference>
<comment type="cofactor">
    <cofactor evidence="16">
        <name>Mg(2+)</name>
        <dbReference type="ChEBI" id="CHEBI:18420"/>
    </cofactor>
</comment>
<feature type="transmembrane region" description="Helical" evidence="17">
    <location>
        <begin position="1209"/>
        <end position="1230"/>
    </location>
</feature>
<feature type="active site" description="4-aspartylphosphate intermediate" evidence="14">
    <location>
        <position position="675"/>
    </location>
</feature>
<dbReference type="Pfam" id="PF16209">
    <property type="entry name" value="PhoLip_ATPase_N"/>
    <property type="match status" value="1"/>
</dbReference>
<feature type="binding site" evidence="15">
    <location>
        <position position="1124"/>
    </location>
    <ligand>
        <name>ATP</name>
        <dbReference type="ChEBI" id="CHEBI:30616"/>
    </ligand>
</feature>
<evidence type="ECO:0000256" key="18">
    <source>
        <dbReference type="SAM" id="MobiDB-lite"/>
    </source>
</evidence>
<dbReference type="NCBIfam" id="TIGR01494">
    <property type="entry name" value="ATPase_P-type"/>
    <property type="match status" value="1"/>
</dbReference>
<dbReference type="InterPro" id="IPR032630">
    <property type="entry name" value="P_typ_ATPase_c"/>
</dbReference>
<proteinExistence type="inferred from homology"/>
<dbReference type="InterPro" id="IPR044492">
    <property type="entry name" value="P_typ_ATPase_HD_dom"/>
</dbReference>
<dbReference type="PROSITE" id="PS00154">
    <property type="entry name" value="ATPASE_E1_E2"/>
    <property type="match status" value="1"/>
</dbReference>
<evidence type="ECO:0000256" key="3">
    <source>
        <dbReference type="ARBA" id="ARBA00022448"/>
    </source>
</evidence>
<dbReference type="SFLD" id="SFLDF00027">
    <property type="entry name" value="p-type_atpase"/>
    <property type="match status" value="1"/>
</dbReference>
<keyword evidence="4 17" id="KW-0812">Transmembrane</keyword>
<comment type="subcellular location">
    <subcellularLocation>
        <location evidence="1">Endomembrane system</location>
        <topology evidence="1">Multi-pass membrane protein</topology>
    </subcellularLocation>
    <subcellularLocation>
        <location evidence="17">Membrane</location>
        <topology evidence="17">Multi-pass membrane protein</topology>
    </subcellularLocation>
</comment>
<keyword evidence="7 15" id="KW-0067">ATP-binding</keyword>
<feature type="transmembrane region" description="Helical" evidence="17">
    <location>
        <begin position="590"/>
        <end position="616"/>
    </location>
</feature>
<evidence type="ECO:0000256" key="12">
    <source>
        <dbReference type="ARBA" id="ARBA00034036"/>
    </source>
</evidence>
<dbReference type="NCBIfam" id="TIGR01652">
    <property type="entry name" value="ATPase-Plipid"/>
    <property type="match status" value="1"/>
</dbReference>
<keyword evidence="9 17" id="KW-1278">Translocase</keyword>
<comment type="similarity">
    <text evidence="2 17">Belongs to the cation transport ATPase (P-type) (TC 3.A.3) family. Type IV subfamily.</text>
</comment>
<dbReference type="SFLD" id="SFLDS00003">
    <property type="entry name" value="Haloacid_Dehalogenase"/>
    <property type="match status" value="1"/>
</dbReference>
<dbReference type="Proteomes" id="UP000242525">
    <property type="component" value="Unassembled WGS sequence"/>
</dbReference>
<feature type="binding site" evidence="16">
    <location>
        <position position="677"/>
    </location>
    <ligand>
        <name>Mg(2+)</name>
        <dbReference type="ChEBI" id="CHEBI:18420"/>
    </ligand>
</feature>
<dbReference type="EC" id="7.6.2.1" evidence="17"/>
<comment type="caution">
    <text evidence="21">The sequence shown here is derived from an EMBL/GenBank/DDBJ whole genome shotgun (WGS) entry which is preliminary data.</text>
</comment>
<dbReference type="InterPro" id="IPR023298">
    <property type="entry name" value="ATPase_P-typ_TM_dom_sf"/>
</dbReference>
<feature type="compositionally biased region" description="Polar residues" evidence="18">
    <location>
        <begin position="59"/>
        <end position="69"/>
    </location>
</feature>
<dbReference type="InterPro" id="IPR008250">
    <property type="entry name" value="ATPase_P-typ_transduc_dom_A_sf"/>
</dbReference>
<dbReference type="InterPro" id="IPR023214">
    <property type="entry name" value="HAD_sf"/>
</dbReference>
<feature type="transmembrane region" description="Helical" evidence="17">
    <location>
        <begin position="1300"/>
        <end position="1319"/>
    </location>
</feature>
<dbReference type="InterPro" id="IPR001757">
    <property type="entry name" value="P_typ_ATPase"/>
</dbReference>
<keyword evidence="6 15" id="KW-0547">Nucleotide-binding</keyword>
<feature type="binding site" evidence="15">
    <location>
        <position position="809"/>
    </location>
    <ligand>
        <name>ATP</name>
        <dbReference type="ChEBI" id="CHEBI:30616"/>
    </ligand>
</feature>
<keyword evidence="5 16" id="KW-0479">Metal-binding</keyword>
<feature type="binding site" evidence="15">
    <location>
        <position position="990"/>
    </location>
    <ligand>
        <name>ATP</name>
        <dbReference type="ChEBI" id="CHEBI:30616"/>
    </ligand>
</feature>
<dbReference type="Gene3D" id="3.40.1110.10">
    <property type="entry name" value="Calcium-transporting ATPase, cytoplasmic domain N"/>
    <property type="match status" value="1"/>
</dbReference>
<evidence type="ECO:0000256" key="4">
    <source>
        <dbReference type="ARBA" id="ARBA00022692"/>
    </source>
</evidence>
<feature type="binding site" evidence="15">
    <location>
        <position position="676"/>
    </location>
    <ligand>
        <name>ATP</name>
        <dbReference type="ChEBI" id="CHEBI:30616"/>
    </ligand>
</feature>
<dbReference type="GO" id="GO:0016887">
    <property type="term" value="F:ATP hydrolysis activity"/>
    <property type="evidence" value="ECO:0007669"/>
    <property type="project" value="InterPro"/>
</dbReference>
<dbReference type="FunFam" id="3.40.1110.10:FF:000035">
    <property type="entry name" value="Phospholipid-transporting ATPase"/>
    <property type="match status" value="1"/>
</dbReference>
<feature type="binding site" evidence="15">
    <location>
        <position position="1094"/>
    </location>
    <ligand>
        <name>ATP</name>
        <dbReference type="ChEBI" id="CHEBI:30616"/>
    </ligand>
</feature>
<feature type="binding site" evidence="16">
    <location>
        <position position="675"/>
    </location>
    <ligand>
        <name>Mg(2+)</name>
        <dbReference type="ChEBI" id="CHEBI:18420"/>
    </ligand>
</feature>
<feature type="compositionally biased region" description="Low complexity" evidence="18">
    <location>
        <begin position="12"/>
        <end position="37"/>
    </location>
</feature>
<gene>
    <name evidence="21" type="ORF">BN980_GECA04s03640g</name>
</gene>
<dbReference type="GO" id="GO:0000287">
    <property type="term" value="F:magnesium ion binding"/>
    <property type="evidence" value="ECO:0007669"/>
    <property type="project" value="UniProtKB-UniRule"/>
</dbReference>
<feature type="transmembrane region" description="Helical" evidence="17">
    <location>
        <begin position="218"/>
        <end position="251"/>
    </location>
</feature>
<feature type="binding site" evidence="15">
    <location>
        <position position="991"/>
    </location>
    <ligand>
        <name>ATP</name>
        <dbReference type="ChEBI" id="CHEBI:30616"/>
    </ligand>
</feature>
<evidence type="ECO:0000256" key="10">
    <source>
        <dbReference type="ARBA" id="ARBA00022989"/>
    </source>
</evidence>
<dbReference type="Gene3D" id="2.70.150.10">
    <property type="entry name" value="Calcium-transporting ATPase, cytoplasmic transduction domain A"/>
    <property type="match status" value="1"/>
</dbReference>
<comment type="catalytic activity">
    <reaction evidence="13">
        <text>a 1,2-diacyl-sn-glycero-3-phosphoethanolamine(out) + ATP + H2O = a 1,2-diacyl-sn-glycero-3-phosphoethanolamine(in) + ADP + phosphate + H(+)</text>
        <dbReference type="Rhea" id="RHEA:66132"/>
        <dbReference type="ChEBI" id="CHEBI:15377"/>
        <dbReference type="ChEBI" id="CHEBI:15378"/>
        <dbReference type="ChEBI" id="CHEBI:30616"/>
        <dbReference type="ChEBI" id="CHEBI:43474"/>
        <dbReference type="ChEBI" id="CHEBI:64612"/>
        <dbReference type="ChEBI" id="CHEBI:456216"/>
    </reaction>
    <physiologicalReaction direction="left-to-right" evidence="13">
        <dbReference type="Rhea" id="RHEA:66133"/>
    </physiologicalReaction>
</comment>
<evidence type="ECO:0000256" key="11">
    <source>
        <dbReference type="ARBA" id="ARBA00023136"/>
    </source>
</evidence>
<protein>
    <recommendedName>
        <fullName evidence="17">Phospholipid-transporting ATPase</fullName>
        <ecNumber evidence="17">7.6.2.1</ecNumber>
    </recommendedName>
</protein>
<evidence type="ECO:0000256" key="9">
    <source>
        <dbReference type="ARBA" id="ARBA00022967"/>
    </source>
</evidence>
<feature type="compositionally biased region" description="Polar residues" evidence="18">
    <location>
        <begin position="1"/>
        <end position="11"/>
    </location>
</feature>
<evidence type="ECO:0000256" key="17">
    <source>
        <dbReference type="RuleBase" id="RU362033"/>
    </source>
</evidence>
<evidence type="ECO:0000256" key="1">
    <source>
        <dbReference type="ARBA" id="ARBA00004127"/>
    </source>
</evidence>
<feature type="binding site" evidence="16">
    <location>
        <position position="1120"/>
    </location>
    <ligand>
        <name>Mg(2+)</name>
        <dbReference type="ChEBI" id="CHEBI:18420"/>
    </ligand>
</feature>
<dbReference type="CDD" id="cd02073">
    <property type="entry name" value="P-type_ATPase_APLT_Dnf-like"/>
    <property type="match status" value="1"/>
</dbReference>
<dbReference type="STRING" id="1173061.A0A0J9X7A2"/>
<dbReference type="InterPro" id="IPR023299">
    <property type="entry name" value="ATPase_P-typ_cyto_dom_N"/>
</dbReference>
<dbReference type="InterPro" id="IPR036412">
    <property type="entry name" value="HAD-like_sf"/>
</dbReference>
<evidence type="ECO:0000256" key="7">
    <source>
        <dbReference type="ARBA" id="ARBA00022840"/>
    </source>
</evidence>
<feature type="binding site" evidence="15">
    <location>
        <position position="909"/>
    </location>
    <ligand>
        <name>ATP</name>
        <dbReference type="ChEBI" id="CHEBI:30616"/>
    </ligand>
</feature>
<feature type="domain" description="P-type ATPase N-terminal" evidence="19">
    <location>
        <begin position="175"/>
        <end position="236"/>
    </location>
</feature>
<evidence type="ECO:0000313" key="21">
    <source>
        <dbReference type="EMBL" id="CDO53058.1"/>
    </source>
</evidence>
<evidence type="ECO:0000256" key="15">
    <source>
        <dbReference type="PIRSR" id="PIRSR606539-2"/>
    </source>
</evidence>
<feature type="transmembrane region" description="Helical" evidence="17">
    <location>
        <begin position="1260"/>
        <end position="1288"/>
    </location>
</feature>
<dbReference type="SUPFAM" id="SSF81653">
    <property type="entry name" value="Calcium ATPase, transduction domain A"/>
    <property type="match status" value="1"/>
</dbReference>
<dbReference type="PANTHER" id="PTHR24092:SF180">
    <property type="entry name" value="PHOSPHOLIPID-TRANSPORTING ATPASE DNF1-RELATED"/>
    <property type="match status" value="1"/>
</dbReference>
<dbReference type="FunFam" id="3.40.50.1000:FF:000001">
    <property type="entry name" value="Phospholipid-transporting ATPase IC"/>
    <property type="match status" value="1"/>
</dbReference>
<dbReference type="SUPFAM" id="SSF81660">
    <property type="entry name" value="Metal cation-transporting ATPase, ATP-binding domain N"/>
    <property type="match status" value="1"/>
</dbReference>
<evidence type="ECO:0000259" key="19">
    <source>
        <dbReference type="Pfam" id="PF16209"/>
    </source>
</evidence>
<evidence type="ECO:0000256" key="8">
    <source>
        <dbReference type="ARBA" id="ARBA00022842"/>
    </source>
</evidence>
<dbReference type="FunFam" id="3.40.50.1000:FF:000130">
    <property type="entry name" value="Phospholipid-transporting ATPase"/>
    <property type="match status" value="1"/>
</dbReference>
<dbReference type="SFLD" id="SFLDG00002">
    <property type="entry name" value="C1.7:_P-type_atpase_like"/>
    <property type="match status" value="1"/>
</dbReference>
<dbReference type="GO" id="GO:0012505">
    <property type="term" value="C:endomembrane system"/>
    <property type="evidence" value="ECO:0007669"/>
    <property type="project" value="UniProtKB-SubCell"/>
</dbReference>
<evidence type="ECO:0000259" key="20">
    <source>
        <dbReference type="Pfam" id="PF16212"/>
    </source>
</evidence>
<keyword evidence="11 17" id="KW-0472">Membrane</keyword>
<keyword evidence="3" id="KW-0813">Transport</keyword>
<feature type="binding site" evidence="16">
    <location>
        <position position="1124"/>
    </location>
    <ligand>
        <name>Mg(2+)</name>
        <dbReference type="ChEBI" id="CHEBI:18420"/>
    </ligand>
</feature>
<reference evidence="21" key="1">
    <citation type="submission" date="2014-03" db="EMBL/GenBank/DDBJ databases">
        <authorList>
            <person name="Casaregola S."/>
        </authorList>
    </citation>
    <scope>NUCLEOTIDE SEQUENCE [LARGE SCALE GENOMIC DNA]</scope>
    <source>
        <strain evidence="21">CLIB 918</strain>
    </source>
</reference>
<feature type="binding site" evidence="15">
    <location>
        <position position="1123"/>
    </location>
    <ligand>
        <name>ATP</name>
        <dbReference type="ChEBI" id="CHEBI:30616"/>
    </ligand>
</feature>
<dbReference type="Pfam" id="PF16212">
    <property type="entry name" value="PhoLip_ATPase_C"/>
    <property type="match status" value="1"/>
</dbReference>
<dbReference type="PANTHER" id="PTHR24092">
    <property type="entry name" value="PROBABLE PHOSPHOLIPID-TRANSPORTING ATPASE"/>
    <property type="match status" value="1"/>
</dbReference>
<feature type="binding site" evidence="15">
    <location>
        <position position="989"/>
    </location>
    <ligand>
        <name>ATP</name>
        <dbReference type="ChEBI" id="CHEBI:30616"/>
    </ligand>
</feature>
<dbReference type="GO" id="GO:0005524">
    <property type="term" value="F:ATP binding"/>
    <property type="evidence" value="ECO:0007669"/>
    <property type="project" value="UniProtKB-UniRule"/>
</dbReference>
<dbReference type="Gene3D" id="3.40.50.1000">
    <property type="entry name" value="HAD superfamily/HAD-like"/>
    <property type="match status" value="1"/>
</dbReference>
<feature type="binding site" evidence="15">
    <location>
        <position position="850"/>
    </location>
    <ligand>
        <name>ATP</name>
        <dbReference type="ChEBI" id="CHEBI:30616"/>
    </ligand>
</feature>
<comment type="catalytic activity">
    <reaction evidence="12 17">
        <text>ATP + H2O + phospholipidSide 1 = ADP + phosphate + phospholipidSide 2.</text>
        <dbReference type="EC" id="7.6.2.1"/>
    </reaction>
</comment>
<sequence>MPVKDSNFSNRTSQSTAGSTSAAAPDSSSQHSSNDSNYGPTIPDYDEDEEDRKFRATHPNITVNPSPDSFKNDPVFVNPYTPSNADVTMDYRPSFDQLNVPAGDQIKKIESRKLRVSSLTPRRKLSKQIKTTGQVFRNLSKRVPGVKSFRHKHPHPIEIEKERTIYFNQPLPESEIDPETGHIANTYPRNKIRTTKYTPLNFIPKNLFLQFHNIANIYFLFIVILGAFPIFGVLSPGLAAVPIIAIVVITAIKDAIEDYRRTVLDLEINNSITHVLQNIPNPNTEDDHVDPWRRFKKACTRISVRTIRALKRGFVMTFMRKSQAAANYRRADRKKQKELLELQPVSTLATVDTRDTDLPSRYDSMDLERIKTTDYITDGSVIDRNQPTPQQAKFKKAYWKSVHVGDIVKVYNNDEVPGDLVVLSTSDEDGACYVETRNLDGETNLKIRQSLRATQHIRRSKDLEQSKFKIESEGPHLDLYSYNGLLKWEQYANPHDTYSPITERAEAVTISNMLLRGCSLRNTKWVIGIVVYTGEDSKIVLNSGVTPTKRSRFTRLLNIPVIVNFFFVIILALVSGIVNGIYWNKTVSSAAFFSFGMIGSTSAVTGIITFWAAVILMQNLIPISLYITIEIVKTIQAFFIFSDTYMYYDKIDYPCTPKSWSISDDLGQIEYIFSDKTGTLTQNVMEFKKCTIGGVSYGKAFTEAMIGMLKRDGKHSEELAANSLAEIAADKALMISKIRGMYDDPQFYDDELTFVSSEIIDDLNGNSGSKQAYEVDHFMTVLSLCHSVLPETSTDGSGKLLYKAQSPDESALVSTAHNLGFSLTERTRNGVVVQRFGKPQEYDILCTLEFNSTRKRMSVIVRMPDTGKIYLFCKGADNVIFSRLTPNSQRELREQTANQLEEFASEGLRTLCLAEKELSEAEYQEWAAKHERASQAILNRDEEMEIVADEIERGLSLIGGTAIEDRLQDGVPQSIELLSKAGIKLWVLTGDKVETAINIGYSCNLLHNSMELLVMQFKDKSLSEVEKILDGHLQRFNLTGSPEDLASAKLDHSIPSNKFAMVIDGDTLEKVLDPTLKAKFVLLGKQCKSVLCCRVSPSQKAAVVSAVKTTLDVTTLSIGDGANDVAMIQEADVGVGIAGVEGRQAVMSSDYAFGQFRFLSRLLLVHGRWAYRRLAEMTANLFYKNVVFTLTLFWYGIHTNFDGTYLFDYTYITLFNLAFTSLPVIFMGFLDQDVSDKVSLAVPELYQRGILRKEWSSFKFWAYIVDGLYQSAVCYFFAFCLFWTGGFVNPDGIQNNYREAYGSFVATSAIMACNFYVLINEYMWDWLFLLIVAISCLLVFFWTGIYTAFVASAGFYKAAPEVYGSLSFWAYLLLALVACMLPRWSAKCYQKMYRPLDVDIIREQVSMHQFDHLKNPEEEYSNDLKVSDLFSKESNMNSTGGSFALPETEAEALAAANTYRGSLERMSGERIRLSSEIEGFTRASALLKSQT</sequence>
<dbReference type="Pfam" id="PF13246">
    <property type="entry name" value="Cation_ATPase"/>
    <property type="match status" value="1"/>
</dbReference>
<feature type="binding site" evidence="15">
    <location>
        <position position="1100"/>
    </location>
    <ligand>
        <name>ATP</name>
        <dbReference type="ChEBI" id="CHEBI:30616"/>
    </ligand>
</feature>
<dbReference type="GO" id="GO:0005886">
    <property type="term" value="C:plasma membrane"/>
    <property type="evidence" value="ECO:0007669"/>
    <property type="project" value="TreeGrafter"/>
</dbReference>
<feature type="transmembrane region" description="Helical" evidence="17">
    <location>
        <begin position="1368"/>
        <end position="1386"/>
    </location>
</feature>
<feature type="domain" description="P-type ATPase C-terminal" evidence="20">
    <location>
        <begin position="1146"/>
        <end position="1395"/>
    </location>
</feature>
<dbReference type="InterPro" id="IPR032631">
    <property type="entry name" value="P-type_ATPase_N"/>
</dbReference>
<feature type="transmembrane region" description="Helical" evidence="17">
    <location>
        <begin position="556"/>
        <end position="578"/>
    </location>
</feature>
<evidence type="ECO:0000256" key="6">
    <source>
        <dbReference type="ARBA" id="ARBA00022741"/>
    </source>
</evidence>